<dbReference type="Proteomes" id="UP000199205">
    <property type="component" value="Unassembled WGS sequence"/>
</dbReference>
<dbReference type="EMBL" id="FMAF01000062">
    <property type="protein sequence ID" value="SCB53102.1"/>
    <property type="molecule type" value="Genomic_DNA"/>
</dbReference>
<dbReference type="RefSeq" id="WP_092577760.1">
    <property type="nucleotide sequence ID" value="NZ_FMAF01000062.1"/>
</dbReference>
<dbReference type="Gene3D" id="2.40.300.10">
    <property type="entry name" value="Head decoration protein D"/>
    <property type="match status" value="1"/>
</dbReference>
<dbReference type="OrthoDB" id="7996345at2"/>
<accession>A0A1C3XLC5</accession>
<gene>
    <name evidence="1" type="ORF">GA0061101_16211</name>
</gene>
<protein>
    <submittedName>
        <fullName evidence="1">Bacteriophage lambda head decoration protein D</fullName>
    </submittedName>
</protein>
<organism evidence="1 2">
    <name type="scientific">Rhizobium lusitanum</name>
    <dbReference type="NCBI Taxonomy" id="293958"/>
    <lineage>
        <taxon>Bacteria</taxon>
        <taxon>Pseudomonadati</taxon>
        <taxon>Pseudomonadota</taxon>
        <taxon>Alphaproteobacteria</taxon>
        <taxon>Hyphomicrobiales</taxon>
        <taxon>Rhizobiaceae</taxon>
        <taxon>Rhizobium/Agrobacterium group</taxon>
        <taxon>Rhizobium</taxon>
    </lineage>
</organism>
<name>A0A1C3XLC5_9HYPH</name>
<evidence type="ECO:0000313" key="1">
    <source>
        <dbReference type="EMBL" id="SCB53102.1"/>
    </source>
</evidence>
<evidence type="ECO:0000313" key="2">
    <source>
        <dbReference type="Proteomes" id="UP000199205"/>
    </source>
</evidence>
<dbReference type="InterPro" id="IPR004195">
    <property type="entry name" value="Head_decoration_D"/>
</dbReference>
<dbReference type="AlphaFoldDB" id="A0A1C3XLC5"/>
<dbReference type="Pfam" id="PF02924">
    <property type="entry name" value="HDPD"/>
    <property type="match status" value="1"/>
</dbReference>
<sequence length="124" mass="13135">MQTFSYKTESDIVKDEGRNRFSRDTDILSSGSGKVVTGTVLGKLTNGGKFKPLAPDATDGTQIAAAIILQHADATAVDQEVVNLKRRAQVVLQNLVWPGAITAAQKQTALDQLAALGIIARMGV</sequence>
<proteinExistence type="predicted"/>
<reference evidence="1 2" key="1">
    <citation type="submission" date="2016-08" db="EMBL/GenBank/DDBJ databases">
        <authorList>
            <person name="Seilhamer J.J."/>
        </authorList>
    </citation>
    <scope>NUCLEOTIDE SEQUENCE [LARGE SCALE GENOMIC DNA]</scope>
    <source>
        <strain evidence="1 2">P1-7</strain>
    </source>
</reference>